<feature type="domain" description="Phospholipid/glycerol acyltransferase" evidence="7">
    <location>
        <begin position="944"/>
        <end position="1053"/>
    </location>
</feature>
<feature type="transmembrane region" description="Helical" evidence="6">
    <location>
        <begin position="306"/>
        <end position="326"/>
    </location>
</feature>
<dbReference type="PANTHER" id="PTHR33406">
    <property type="entry name" value="MEMBRANE PROTEIN MJ1562-RELATED"/>
    <property type="match status" value="1"/>
</dbReference>
<sequence length="1133" mass="129050">MNTFFLKIYDVLGRHKVMTVVLMLAFVAAFVAMALRVDYEEDISKFLPQNEQNEKYADVYRQINSQNRIAVIFEMRDTTAVVDTDSMEEAMEYLGTCLRQMAQSSSFQTKTGLRVTNLQTAIDEEKLLGMLDFVYRNAPYFVLPDDYERLDTIVLNREYIHNRLAEAKQQLIVTNGMAMQTLQYDPLQLFAPVMKRLQDLRMNDSFQLVDGYIFTKDGCHSMITFDSPYGSSETQKNAELAGALDTLMARTEMRFPSIRVSAIGAPLIAVTNARQIKTDSLVAVSIAVVLILVLLVWHYRRLSDIVWIGASISFGWLFAIAGMSVFYDSVSIIVLGIGSVIIGIAVNYPLHFLDHIREVTDRREALREMVSPLLIGNITTVAAFLCLVWLDAQAMRDLGAFGSLMLIGTILFVLVFLPLFAKAHKRRQYEHHSSRFRLPQIPYLFPLVCAITLVLGYFSLQTSFDSNLAHINYMTPSQRSDMELLASSVHDAPVYVVVEGKTLEEAAGQNRRVERELRQKGMPLQGVGDFLNVDRDSQVTGNEWNRYMNKDTYFVGRASCKCEEDLRHLSHTTVRERLLTVFRNECRSLGFSERAFQPFVELISRNVSPRSVSYFQPLTAQFLGTYILKTGSGYRMVNYLHTEREQLAKDAVRASSANAFAFSAKDIGNQLVDILNNSFNYVGFVCGCVVFFFLWLSFRRVELALMSFLPLAVGWIWILGLMQLLGIRFNIVNVILATFIFGQGDDYTIFITEGLLYEHTTGQKRLASYKRSVMLSAVLMFIGIGTLIFAKHPALRSLAEVTIIGMVTVVLMANYLPPLVFRWLVRADVADVQKRLASTGKTVPVPMRGSSSALAPTAFISSPLPLTLKRLTYSVGYMLFFLMFMYCGALPYTWLYFHLGRITERKRLHYHRLIRGVAKYGLRLLPGIRFAVDNRVGETFEKPAVIICNHQSHLDILSVLQFSPKLIIVTNGWTWHNPFYGSVLHHGDFLPAADGMEKNMPKLRELYKKGYSIVIFPEATRSADYSILRFHKGAFYLAHELGADILPLYIHGAGHVLPKKDFMLRQGRILIEVGRRVCFERYDDEGIIANEAIRKMTKAMRHHYQKHYAELCSSIETDDYLAPYRKLRDYYKN</sequence>
<feature type="transmembrane region" description="Helical" evidence="6">
    <location>
        <begin position="281"/>
        <end position="299"/>
    </location>
</feature>
<reference evidence="8 9" key="1">
    <citation type="submission" date="2018-06" db="EMBL/GenBank/DDBJ databases">
        <authorList>
            <consortium name="Pathogen Informatics"/>
            <person name="Doyle S."/>
        </authorList>
    </citation>
    <scope>NUCLEOTIDE SEQUENCE [LARGE SCALE GENOMIC DNA]</scope>
    <source>
        <strain evidence="8 9">NCTC13063</strain>
    </source>
</reference>
<feature type="transmembrane region" description="Helical" evidence="6">
    <location>
        <begin position="679"/>
        <end position="696"/>
    </location>
</feature>
<dbReference type="RefSeq" id="WP_115153274.1">
    <property type="nucleotide sequence ID" value="NZ_DBFWLE010000018.1"/>
</dbReference>
<dbReference type="InterPro" id="IPR004869">
    <property type="entry name" value="MMPL_dom"/>
</dbReference>
<keyword evidence="4 6" id="KW-1133">Transmembrane helix</keyword>
<feature type="transmembrane region" description="Helical" evidence="6">
    <location>
        <begin position="773"/>
        <end position="790"/>
    </location>
</feature>
<comment type="subcellular location">
    <subcellularLocation>
        <location evidence="1">Cell membrane</location>
        <topology evidence="1">Multi-pass membrane protein</topology>
    </subcellularLocation>
</comment>
<dbReference type="PANTHER" id="PTHR33406:SF13">
    <property type="entry name" value="MEMBRANE PROTEIN YDFJ"/>
    <property type="match status" value="1"/>
</dbReference>
<evidence type="ECO:0000256" key="1">
    <source>
        <dbReference type="ARBA" id="ARBA00004651"/>
    </source>
</evidence>
<dbReference type="CDD" id="cd07989">
    <property type="entry name" value="LPLAT_AGPAT-like"/>
    <property type="match status" value="1"/>
</dbReference>
<evidence type="ECO:0000256" key="3">
    <source>
        <dbReference type="ARBA" id="ARBA00022692"/>
    </source>
</evidence>
<dbReference type="Pfam" id="PF01553">
    <property type="entry name" value="Acyltransferase"/>
    <property type="match status" value="1"/>
</dbReference>
<evidence type="ECO:0000256" key="2">
    <source>
        <dbReference type="ARBA" id="ARBA00022475"/>
    </source>
</evidence>
<feature type="transmembrane region" description="Helical" evidence="6">
    <location>
        <begin position="875"/>
        <end position="897"/>
    </location>
</feature>
<dbReference type="GO" id="GO:0005886">
    <property type="term" value="C:plasma membrane"/>
    <property type="evidence" value="ECO:0007669"/>
    <property type="project" value="UniProtKB-SubCell"/>
</dbReference>
<gene>
    <name evidence="8" type="ORF">NCTC13063_00722</name>
</gene>
<dbReference type="Gene3D" id="1.20.1640.10">
    <property type="entry name" value="Multidrug efflux transporter AcrB transmembrane domain"/>
    <property type="match status" value="2"/>
</dbReference>
<organism evidence="8 9">
    <name type="scientific">Segatella buccae</name>
    <dbReference type="NCBI Taxonomy" id="28126"/>
    <lineage>
        <taxon>Bacteria</taxon>
        <taxon>Pseudomonadati</taxon>
        <taxon>Bacteroidota</taxon>
        <taxon>Bacteroidia</taxon>
        <taxon>Bacteroidales</taxon>
        <taxon>Prevotellaceae</taxon>
        <taxon>Segatella</taxon>
    </lineage>
</organism>
<dbReference type="InterPro" id="IPR050545">
    <property type="entry name" value="Mycobact_MmpL"/>
</dbReference>
<evidence type="ECO:0000256" key="4">
    <source>
        <dbReference type="ARBA" id="ARBA00022989"/>
    </source>
</evidence>
<feature type="transmembrane region" description="Helical" evidence="6">
    <location>
        <begin position="797"/>
        <end position="816"/>
    </location>
</feature>
<evidence type="ECO:0000313" key="9">
    <source>
        <dbReference type="Proteomes" id="UP000255283"/>
    </source>
</evidence>
<evidence type="ECO:0000313" key="8">
    <source>
        <dbReference type="EMBL" id="SUB79457.1"/>
    </source>
</evidence>
<feature type="transmembrane region" description="Helical" evidence="6">
    <location>
        <begin position="703"/>
        <end position="725"/>
    </location>
</feature>
<keyword evidence="3 6" id="KW-0812">Transmembrane</keyword>
<evidence type="ECO:0000259" key="7">
    <source>
        <dbReference type="SMART" id="SM00563"/>
    </source>
</evidence>
<accession>A0AAQ1UHB3</accession>
<proteinExistence type="predicted"/>
<evidence type="ECO:0000256" key="6">
    <source>
        <dbReference type="SAM" id="Phobius"/>
    </source>
</evidence>
<dbReference type="SUPFAM" id="SSF82866">
    <property type="entry name" value="Multidrug efflux transporter AcrB transmembrane domain"/>
    <property type="match status" value="2"/>
</dbReference>
<dbReference type="GO" id="GO:0016746">
    <property type="term" value="F:acyltransferase activity"/>
    <property type="evidence" value="ECO:0007669"/>
    <property type="project" value="InterPro"/>
</dbReference>
<dbReference type="EMBL" id="UGTJ01000001">
    <property type="protein sequence ID" value="SUB79457.1"/>
    <property type="molecule type" value="Genomic_DNA"/>
</dbReference>
<feature type="transmembrane region" description="Helical" evidence="6">
    <location>
        <begin position="398"/>
        <end position="420"/>
    </location>
</feature>
<dbReference type="InterPro" id="IPR002123">
    <property type="entry name" value="Plipid/glycerol_acylTrfase"/>
</dbReference>
<feature type="transmembrane region" description="Helical" evidence="6">
    <location>
        <begin position="370"/>
        <end position="392"/>
    </location>
</feature>
<comment type="caution">
    <text evidence="8">The sequence shown here is derived from an EMBL/GenBank/DDBJ whole genome shotgun (WGS) entry which is preliminary data.</text>
</comment>
<feature type="transmembrane region" description="Helical" evidence="6">
    <location>
        <begin position="441"/>
        <end position="460"/>
    </location>
</feature>
<feature type="transmembrane region" description="Helical" evidence="6">
    <location>
        <begin position="332"/>
        <end position="350"/>
    </location>
</feature>
<protein>
    <submittedName>
        <fullName evidence="8">Predicted exporter</fullName>
    </submittedName>
</protein>
<evidence type="ECO:0000256" key="5">
    <source>
        <dbReference type="ARBA" id="ARBA00023136"/>
    </source>
</evidence>
<keyword evidence="5 6" id="KW-0472">Membrane</keyword>
<dbReference type="SUPFAM" id="SSF69593">
    <property type="entry name" value="Glycerol-3-phosphate (1)-acyltransferase"/>
    <property type="match status" value="1"/>
</dbReference>
<dbReference type="Pfam" id="PF03176">
    <property type="entry name" value="MMPL"/>
    <property type="match status" value="1"/>
</dbReference>
<dbReference type="AlphaFoldDB" id="A0AAQ1UHB3"/>
<dbReference type="Proteomes" id="UP000255283">
    <property type="component" value="Unassembled WGS sequence"/>
</dbReference>
<keyword evidence="2" id="KW-1003">Cell membrane</keyword>
<name>A0AAQ1UHB3_9BACT</name>
<dbReference type="SMART" id="SM00563">
    <property type="entry name" value="PlsC"/>
    <property type="match status" value="1"/>
</dbReference>